<organism evidence="1">
    <name type="scientific">Bacteriophage sp</name>
    <dbReference type="NCBI Taxonomy" id="38018"/>
    <lineage>
        <taxon>Viruses</taxon>
    </lineage>
</organism>
<sequence>MRLMLTILCFELRPPNSKNSELKYQQPHPEI</sequence>
<evidence type="ECO:0000313" key="1">
    <source>
        <dbReference type="EMBL" id="DAD55960.1"/>
    </source>
</evidence>
<protein>
    <submittedName>
        <fullName evidence="1">Uncharacterized protein</fullName>
    </submittedName>
</protein>
<reference evidence="1" key="1">
    <citation type="journal article" date="2021" name="Proc. Natl. Acad. Sci. U.S.A.">
        <title>A Catalog of Tens of Thousands of Viruses from Human Metagenomes Reveals Hidden Associations with Chronic Diseases.</title>
        <authorList>
            <person name="Tisza M.J."/>
            <person name="Buck C.B."/>
        </authorList>
    </citation>
    <scope>NUCLEOTIDE SEQUENCE</scope>
    <source>
        <strain evidence="1">CtOZu12</strain>
    </source>
</reference>
<name>A0A8D9UHW9_9VIRU</name>
<dbReference type="EMBL" id="BK029940">
    <property type="protein sequence ID" value="DAD55960.1"/>
    <property type="molecule type" value="Genomic_DNA"/>
</dbReference>
<proteinExistence type="predicted"/>
<accession>A0A8D9UHW9</accession>